<sequence>MLRAQPGLQHSHAVKLSTTFFRAAAAGLDELEWGLLEQALLRPRQCDLRIGCCTLSRPDCNGESMRKLGLSL</sequence>
<evidence type="ECO:0000313" key="1">
    <source>
        <dbReference type="EMBL" id="TNC21768.1"/>
    </source>
</evidence>
<organism evidence="1 2">
    <name type="scientific">Mumia zhuanghuii</name>
    <dbReference type="NCBI Taxonomy" id="2585211"/>
    <lineage>
        <taxon>Bacteria</taxon>
        <taxon>Bacillati</taxon>
        <taxon>Actinomycetota</taxon>
        <taxon>Actinomycetes</taxon>
        <taxon>Propionibacteriales</taxon>
        <taxon>Nocardioidaceae</taxon>
        <taxon>Mumia</taxon>
    </lineage>
</organism>
<dbReference type="AlphaFoldDB" id="A0A5C4LT45"/>
<gene>
    <name evidence="1" type="ORF">FHE65_36295</name>
</gene>
<accession>A0A5C4LT45</accession>
<dbReference type="EMBL" id="VDFR01000285">
    <property type="protein sequence ID" value="TNC21768.1"/>
    <property type="molecule type" value="Genomic_DNA"/>
</dbReference>
<name>A0A5C4LT45_9ACTN</name>
<dbReference type="RefSeq" id="WP_139107570.1">
    <property type="nucleotide sequence ID" value="NZ_VDFR01000285.1"/>
</dbReference>
<proteinExistence type="predicted"/>
<protein>
    <submittedName>
        <fullName evidence="1">Uncharacterized protein</fullName>
    </submittedName>
</protein>
<reference evidence="1 2" key="1">
    <citation type="submission" date="2019-05" db="EMBL/GenBank/DDBJ databases">
        <title>Mumia sp. nov., isolated from the intestinal contents of plateau pika (Ochotona curzoniae) in the Qinghai-Tibet plateau of China.</title>
        <authorList>
            <person name="Tian Z."/>
        </authorList>
    </citation>
    <scope>NUCLEOTIDE SEQUENCE [LARGE SCALE GENOMIC DNA]</scope>
    <source>
        <strain evidence="2">527</strain>
    </source>
</reference>
<dbReference type="Proteomes" id="UP000306740">
    <property type="component" value="Unassembled WGS sequence"/>
</dbReference>
<evidence type="ECO:0000313" key="2">
    <source>
        <dbReference type="Proteomes" id="UP000306740"/>
    </source>
</evidence>
<comment type="caution">
    <text evidence="1">The sequence shown here is derived from an EMBL/GenBank/DDBJ whole genome shotgun (WGS) entry which is preliminary data.</text>
</comment>